<keyword evidence="1" id="KW-1133">Transmembrane helix</keyword>
<keyword evidence="4" id="KW-1185">Reference proteome</keyword>
<dbReference type="Proteomes" id="UP000054279">
    <property type="component" value="Unassembled WGS sequence"/>
</dbReference>
<gene>
    <name evidence="3" type="ORF">M422DRAFT_265627</name>
</gene>
<keyword evidence="1" id="KW-0812">Transmembrane</keyword>
<dbReference type="Pfam" id="PF20151">
    <property type="entry name" value="DUF6533"/>
    <property type="match status" value="1"/>
</dbReference>
<feature type="transmembrane region" description="Helical" evidence="1">
    <location>
        <begin position="288"/>
        <end position="309"/>
    </location>
</feature>
<protein>
    <recommendedName>
        <fullName evidence="2">DUF6533 domain-containing protein</fullName>
    </recommendedName>
</protein>
<evidence type="ECO:0000259" key="2">
    <source>
        <dbReference type="Pfam" id="PF20151"/>
    </source>
</evidence>
<feature type="transmembrane region" description="Helical" evidence="1">
    <location>
        <begin position="263"/>
        <end position="282"/>
    </location>
</feature>
<proteinExistence type="predicted"/>
<dbReference type="HOGENOM" id="CLU_035509_15_0_1"/>
<dbReference type="EMBL" id="KN837225">
    <property type="protein sequence ID" value="KIJ32601.1"/>
    <property type="molecule type" value="Genomic_DNA"/>
</dbReference>
<feature type="transmembrane region" description="Helical" evidence="1">
    <location>
        <begin position="221"/>
        <end position="242"/>
    </location>
</feature>
<dbReference type="OrthoDB" id="3256800at2759"/>
<accession>A0A0C9V597</accession>
<evidence type="ECO:0000256" key="1">
    <source>
        <dbReference type="SAM" id="Phobius"/>
    </source>
</evidence>
<evidence type="ECO:0000313" key="3">
    <source>
        <dbReference type="EMBL" id="KIJ32601.1"/>
    </source>
</evidence>
<dbReference type="AlphaFoldDB" id="A0A0C9V597"/>
<feature type="domain" description="DUF6533" evidence="2">
    <location>
        <begin position="19"/>
        <end position="62"/>
    </location>
</feature>
<sequence>MIININGAAAREAEWVRMAYLASAVVITYEHVLGFEHELQFFWMKRWSAAKTLFLWNRYYGLTFNVTNAVFFLWNHPSENVSPTQRELIYDSNKDVYKLWVLIYKSQHILHRDADVSYQFISWLNAGATLQTVSIHLILQLRIWAMWGSTKTVLIAMVREMPSDSKGNSSVLQVLLALFEALALGVSLGAPKEKLIVTSQPFPGVFICTDIIPPNSPRWPVFYYAVILITEMVLLCMALYKARLYRVGPLGRRGLLQELVRHSVFYFMAIFWIYAVNLGIWVVNRSTLNELATSFSLVLPLILANRLLITTKVTHASSLPSTEDTHLSSRHFRRFFMEDLEPESFELSTISAS</sequence>
<organism evidence="3 4">
    <name type="scientific">Sphaerobolus stellatus (strain SS14)</name>
    <dbReference type="NCBI Taxonomy" id="990650"/>
    <lineage>
        <taxon>Eukaryota</taxon>
        <taxon>Fungi</taxon>
        <taxon>Dikarya</taxon>
        <taxon>Basidiomycota</taxon>
        <taxon>Agaricomycotina</taxon>
        <taxon>Agaricomycetes</taxon>
        <taxon>Phallomycetidae</taxon>
        <taxon>Geastrales</taxon>
        <taxon>Sphaerobolaceae</taxon>
        <taxon>Sphaerobolus</taxon>
    </lineage>
</organism>
<reference evidence="3 4" key="1">
    <citation type="submission" date="2014-06" db="EMBL/GenBank/DDBJ databases">
        <title>Evolutionary Origins and Diversification of the Mycorrhizal Mutualists.</title>
        <authorList>
            <consortium name="DOE Joint Genome Institute"/>
            <consortium name="Mycorrhizal Genomics Consortium"/>
            <person name="Kohler A."/>
            <person name="Kuo A."/>
            <person name="Nagy L.G."/>
            <person name="Floudas D."/>
            <person name="Copeland A."/>
            <person name="Barry K.W."/>
            <person name="Cichocki N."/>
            <person name="Veneault-Fourrey C."/>
            <person name="LaButti K."/>
            <person name="Lindquist E.A."/>
            <person name="Lipzen A."/>
            <person name="Lundell T."/>
            <person name="Morin E."/>
            <person name="Murat C."/>
            <person name="Riley R."/>
            <person name="Ohm R."/>
            <person name="Sun H."/>
            <person name="Tunlid A."/>
            <person name="Henrissat B."/>
            <person name="Grigoriev I.V."/>
            <person name="Hibbett D.S."/>
            <person name="Martin F."/>
        </authorList>
    </citation>
    <scope>NUCLEOTIDE SEQUENCE [LARGE SCALE GENOMIC DNA]</scope>
    <source>
        <strain evidence="3 4">SS14</strain>
    </source>
</reference>
<name>A0A0C9V597_SPHS4</name>
<keyword evidence="1" id="KW-0472">Membrane</keyword>
<dbReference type="InterPro" id="IPR045340">
    <property type="entry name" value="DUF6533"/>
</dbReference>
<evidence type="ECO:0000313" key="4">
    <source>
        <dbReference type="Proteomes" id="UP000054279"/>
    </source>
</evidence>